<sequence>MVHNRLCWGEVLQLKHMHYSPSLTVATDQEAANHSTVVYLSVSADPLRNLKIIRLQAT</sequence>
<protein>
    <submittedName>
        <fullName evidence="1">Uncharacterized protein</fullName>
    </submittedName>
</protein>
<accession>A0A0E9VWG6</accession>
<name>A0A0E9VWG6_ANGAN</name>
<dbReference type="AlphaFoldDB" id="A0A0E9VWG6"/>
<reference evidence="1" key="2">
    <citation type="journal article" date="2015" name="Fish Shellfish Immunol.">
        <title>Early steps in the European eel (Anguilla anguilla)-Vibrio vulnificus interaction in the gills: Role of the RtxA13 toxin.</title>
        <authorList>
            <person name="Callol A."/>
            <person name="Pajuelo D."/>
            <person name="Ebbesson L."/>
            <person name="Teles M."/>
            <person name="MacKenzie S."/>
            <person name="Amaro C."/>
        </authorList>
    </citation>
    <scope>NUCLEOTIDE SEQUENCE</scope>
</reference>
<dbReference type="EMBL" id="GBXM01026964">
    <property type="protein sequence ID" value="JAH81613.1"/>
    <property type="molecule type" value="Transcribed_RNA"/>
</dbReference>
<evidence type="ECO:0000313" key="1">
    <source>
        <dbReference type="EMBL" id="JAH81613.1"/>
    </source>
</evidence>
<organism evidence="1">
    <name type="scientific">Anguilla anguilla</name>
    <name type="common">European freshwater eel</name>
    <name type="synonym">Muraena anguilla</name>
    <dbReference type="NCBI Taxonomy" id="7936"/>
    <lineage>
        <taxon>Eukaryota</taxon>
        <taxon>Metazoa</taxon>
        <taxon>Chordata</taxon>
        <taxon>Craniata</taxon>
        <taxon>Vertebrata</taxon>
        <taxon>Euteleostomi</taxon>
        <taxon>Actinopterygii</taxon>
        <taxon>Neopterygii</taxon>
        <taxon>Teleostei</taxon>
        <taxon>Anguilliformes</taxon>
        <taxon>Anguillidae</taxon>
        <taxon>Anguilla</taxon>
    </lineage>
</organism>
<reference evidence="1" key="1">
    <citation type="submission" date="2014-11" db="EMBL/GenBank/DDBJ databases">
        <authorList>
            <person name="Amaro Gonzalez C."/>
        </authorList>
    </citation>
    <scope>NUCLEOTIDE SEQUENCE</scope>
</reference>
<proteinExistence type="predicted"/>